<name>A0A1B1TFQ2_9ARCH</name>
<feature type="active site" description="Nucleophile" evidence="6">
    <location>
        <position position="252"/>
    </location>
</feature>
<feature type="binding site" evidence="6">
    <location>
        <position position="199"/>
    </location>
    <ligand>
        <name>S-adenosyl-L-methionine</name>
        <dbReference type="ChEBI" id="CHEBI:59789"/>
    </ligand>
</feature>
<dbReference type="InterPro" id="IPR049560">
    <property type="entry name" value="MeTrfase_RsmB-F_NOP2_cat"/>
</dbReference>
<dbReference type="PANTHER" id="PTHR22808">
    <property type="entry name" value="NCL1 YEAST -RELATED NOL1/NOP2/FMU SUN DOMAIN-CONTAINING"/>
    <property type="match status" value="1"/>
</dbReference>
<feature type="domain" description="SAM-dependent MTase RsmB/NOP-type" evidence="7">
    <location>
        <begin position="31"/>
        <end position="348"/>
    </location>
</feature>
<proteinExistence type="inferred from homology"/>
<protein>
    <submittedName>
        <fullName evidence="8">tRNA and rRNA cytosine-C5-methylase family protein (NCL1, TRM4)</fullName>
    </submittedName>
</protein>
<dbReference type="EMBL" id="KP211924">
    <property type="protein sequence ID" value="ANV81120.1"/>
    <property type="molecule type" value="Genomic_DNA"/>
</dbReference>
<dbReference type="Gene3D" id="3.40.50.150">
    <property type="entry name" value="Vaccinia Virus protein VP39"/>
    <property type="match status" value="1"/>
</dbReference>
<feature type="binding site" evidence="6">
    <location>
        <position position="154"/>
    </location>
    <ligand>
        <name>S-adenosyl-L-methionine</name>
        <dbReference type="ChEBI" id="CHEBI:59789"/>
    </ligand>
</feature>
<keyword evidence="5 6" id="KW-0694">RNA-binding</keyword>
<dbReference type="InterPro" id="IPR029063">
    <property type="entry name" value="SAM-dependent_MTases_sf"/>
</dbReference>
<organism evidence="8">
    <name type="scientific">uncultured Poseidoniia archaeon</name>
    <dbReference type="NCBI Taxonomy" id="1697135"/>
    <lineage>
        <taxon>Archaea</taxon>
        <taxon>Methanobacteriati</taxon>
        <taxon>Thermoplasmatota</taxon>
        <taxon>Candidatus Poseidoniia</taxon>
        <taxon>environmental samples</taxon>
    </lineage>
</organism>
<dbReference type="Pfam" id="PF01189">
    <property type="entry name" value="Methyltr_RsmB-F"/>
    <property type="match status" value="1"/>
</dbReference>
<dbReference type="AlphaFoldDB" id="A0A1B1TFQ2"/>
<keyword evidence="4 6" id="KW-0949">S-adenosyl-L-methionine</keyword>
<dbReference type="PANTHER" id="PTHR22808:SF1">
    <property type="entry name" value="RNA CYTOSINE-C(5)-METHYLTRANSFERASE NSUN2-RELATED"/>
    <property type="match status" value="1"/>
</dbReference>
<dbReference type="GO" id="GO:0003723">
    <property type="term" value="F:RNA binding"/>
    <property type="evidence" value="ECO:0007669"/>
    <property type="project" value="UniProtKB-UniRule"/>
</dbReference>
<dbReference type="GO" id="GO:0001510">
    <property type="term" value="P:RNA methylation"/>
    <property type="evidence" value="ECO:0007669"/>
    <property type="project" value="InterPro"/>
</dbReference>
<evidence type="ECO:0000256" key="3">
    <source>
        <dbReference type="ARBA" id="ARBA00022679"/>
    </source>
</evidence>
<dbReference type="InterPro" id="IPR018314">
    <property type="entry name" value="RsmB/NOL1/NOP2-like_CS"/>
</dbReference>
<evidence type="ECO:0000313" key="8">
    <source>
        <dbReference type="EMBL" id="ANV81120.1"/>
    </source>
</evidence>
<accession>A0A1B1TFQ2</accession>
<dbReference type="PROSITE" id="PS01153">
    <property type="entry name" value="NOL1_NOP2_SUN"/>
    <property type="match status" value="1"/>
</dbReference>
<dbReference type="InterPro" id="IPR001678">
    <property type="entry name" value="MeTrfase_RsmB-F_NOP2_dom"/>
</dbReference>
<evidence type="ECO:0000256" key="2">
    <source>
        <dbReference type="ARBA" id="ARBA00022603"/>
    </source>
</evidence>
<evidence type="ECO:0000256" key="1">
    <source>
        <dbReference type="ARBA" id="ARBA00007494"/>
    </source>
</evidence>
<dbReference type="SUPFAM" id="SSF53335">
    <property type="entry name" value="S-adenosyl-L-methionine-dependent methyltransferases"/>
    <property type="match status" value="1"/>
</dbReference>
<sequence length="549" mass="62735">MAISQEYWNELGKNSILLNAVSNWRDDPELWFSKSVNRLPETVRVNYLRKEWKWVEEWLLNIGAKKIEWFRDTQGSAWTLPFERGKAEGEVKSIISSLHRTGRITRQEAVSMIPTIALEIEPGEIVLDMCSSPGSKTTQIAENLQNRGLVIANEIANNRINTLVSNIQRHGNKTSMIIQHDGRHIPKILNPGFDKILVDVPCTGSGTTRKNPEVWKKWLPSGGQSLHNLQVGLLRKAINLTKPGGRIVYSTCSLDPIENEAVIAEVLRDNTVEILSPKDILKSIPFDEGFTEWPKLDDSGGEDNDLKLEKSMLPPTEKFIIDSLKKCVRIWNDKIDGSGFFISILEKRIDAMNSDERKNSFLDNNIKPDPENFPNPISKELRDMIINHFGKCPENLWIRGRKISWTTDEAKAIWKNEKSRKSGRVVIPGNRWRPLKIISLGLETIKLRNNKIDRIIGRSSQEIISEIDYGHIILDGEKIDKILIKEFLLNEDFDIDITEHKGGLILIDERDGSCIPVWIGNKVSLMINDDEKRILRFMKGLDISNREEE</sequence>
<dbReference type="GO" id="GO:0008173">
    <property type="term" value="F:RNA methyltransferase activity"/>
    <property type="evidence" value="ECO:0007669"/>
    <property type="project" value="InterPro"/>
</dbReference>
<keyword evidence="2 6" id="KW-0489">Methyltransferase</keyword>
<dbReference type="PROSITE" id="PS51686">
    <property type="entry name" value="SAM_MT_RSMB_NOP"/>
    <property type="match status" value="1"/>
</dbReference>
<comment type="similarity">
    <text evidence="1 6">Belongs to the class I-like SAM-binding methyltransferase superfamily. RsmB/NOP family.</text>
</comment>
<evidence type="ECO:0000256" key="5">
    <source>
        <dbReference type="ARBA" id="ARBA00022884"/>
    </source>
</evidence>
<keyword evidence="3 6" id="KW-0808">Transferase</keyword>
<evidence type="ECO:0000259" key="7">
    <source>
        <dbReference type="PROSITE" id="PS51686"/>
    </source>
</evidence>
<feature type="binding site" evidence="6">
    <location>
        <position position="181"/>
    </location>
    <ligand>
        <name>S-adenosyl-L-methionine</name>
        <dbReference type="ChEBI" id="CHEBI:59789"/>
    </ligand>
</feature>
<comment type="caution">
    <text evidence="6">Lacks conserved residue(s) required for the propagation of feature annotation.</text>
</comment>
<evidence type="ECO:0000256" key="6">
    <source>
        <dbReference type="PROSITE-ProRule" id="PRU01023"/>
    </source>
</evidence>
<reference evidence="8" key="2">
    <citation type="journal article" date="2015" name="ISME J.">
        <title>A new class of marine Euryarchaeota group II from the Mediterranean deep chlorophyll maximum.</title>
        <authorList>
            <person name="Martin-Cuadrado A.B."/>
            <person name="Garcia-Heredia I."/>
            <person name="Molto A.G."/>
            <person name="Lopez-Ubeda R."/>
            <person name="Kimes N."/>
            <person name="Lopez-Garcia P."/>
            <person name="Moreira D."/>
            <person name="Rodriguez-Valera F."/>
        </authorList>
    </citation>
    <scope>NUCLEOTIDE SEQUENCE</scope>
</reference>
<dbReference type="CDD" id="cd02440">
    <property type="entry name" value="AdoMet_MTases"/>
    <property type="match status" value="1"/>
</dbReference>
<dbReference type="PRINTS" id="PR02008">
    <property type="entry name" value="RCMTFAMILY"/>
</dbReference>
<evidence type="ECO:0000256" key="4">
    <source>
        <dbReference type="ARBA" id="ARBA00022691"/>
    </source>
</evidence>
<reference evidence="8" key="1">
    <citation type="submission" date="2014-11" db="EMBL/GenBank/DDBJ databases">
        <authorList>
            <person name="Zhu J."/>
            <person name="Qi W."/>
            <person name="Song R."/>
        </authorList>
    </citation>
    <scope>NUCLEOTIDE SEQUENCE</scope>
</reference>
<dbReference type="InterPro" id="IPR023267">
    <property type="entry name" value="RCMT"/>
</dbReference>